<dbReference type="AlphaFoldDB" id="A0AAW1K0K5"/>
<evidence type="ECO:0000313" key="2">
    <source>
        <dbReference type="Proteomes" id="UP001458880"/>
    </source>
</evidence>
<organism evidence="1 2">
    <name type="scientific">Popillia japonica</name>
    <name type="common">Japanese beetle</name>
    <dbReference type="NCBI Taxonomy" id="7064"/>
    <lineage>
        <taxon>Eukaryota</taxon>
        <taxon>Metazoa</taxon>
        <taxon>Ecdysozoa</taxon>
        <taxon>Arthropoda</taxon>
        <taxon>Hexapoda</taxon>
        <taxon>Insecta</taxon>
        <taxon>Pterygota</taxon>
        <taxon>Neoptera</taxon>
        <taxon>Endopterygota</taxon>
        <taxon>Coleoptera</taxon>
        <taxon>Polyphaga</taxon>
        <taxon>Scarabaeiformia</taxon>
        <taxon>Scarabaeidae</taxon>
        <taxon>Rutelinae</taxon>
        <taxon>Popillia</taxon>
    </lineage>
</organism>
<evidence type="ECO:0000313" key="1">
    <source>
        <dbReference type="EMBL" id="KAK9710302.1"/>
    </source>
</evidence>
<protein>
    <submittedName>
        <fullName evidence="1">Uncharacterized protein</fullName>
    </submittedName>
</protein>
<accession>A0AAW1K0K5</accession>
<dbReference type="EMBL" id="JASPKY010000295">
    <property type="protein sequence ID" value="KAK9710302.1"/>
    <property type="molecule type" value="Genomic_DNA"/>
</dbReference>
<reference evidence="1 2" key="1">
    <citation type="journal article" date="2024" name="BMC Genomics">
        <title>De novo assembly and annotation of Popillia japonica's genome with initial clues to its potential as an invasive pest.</title>
        <authorList>
            <person name="Cucini C."/>
            <person name="Boschi S."/>
            <person name="Funari R."/>
            <person name="Cardaioli E."/>
            <person name="Iannotti N."/>
            <person name="Marturano G."/>
            <person name="Paoli F."/>
            <person name="Bruttini M."/>
            <person name="Carapelli A."/>
            <person name="Frati F."/>
            <person name="Nardi F."/>
        </authorList>
    </citation>
    <scope>NUCLEOTIDE SEQUENCE [LARGE SCALE GENOMIC DNA]</scope>
    <source>
        <strain evidence="1">DMR45628</strain>
    </source>
</reference>
<dbReference type="Proteomes" id="UP001458880">
    <property type="component" value="Unassembled WGS sequence"/>
</dbReference>
<keyword evidence="2" id="KW-1185">Reference proteome</keyword>
<proteinExistence type="predicted"/>
<sequence length="120" mass="13952">MDQINLDTSLVKEFFARVDIQEPEFKISRLGKFDPTSSRSRPVKVQLSSEAMVHKILKNSRKITTTDKWKGISFSRDRTTMQRELHRVMKQNLHDRLNAGEKYLTLKYINGIPSIVSSEN</sequence>
<name>A0AAW1K0K5_POPJA</name>
<comment type="caution">
    <text evidence="1">The sequence shown here is derived from an EMBL/GenBank/DDBJ whole genome shotgun (WGS) entry which is preliminary data.</text>
</comment>
<gene>
    <name evidence="1" type="ORF">QE152_g26107</name>
</gene>